<feature type="domain" description="F-box" evidence="1">
    <location>
        <begin position="42"/>
        <end position="92"/>
    </location>
</feature>
<evidence type="ECO:0000313" key="2">
    <source>
        <dbReference type="EMBL" id="RPA85678.1"/>
    </source>
</evidence>
<accession>A0A3N4ILU5</accession>
<sequence>MQTLNFIFKISPFKRKPQEKTDSKARVVCIRRTKTSQSPRQVSNLLQLPTEILDSILLEISDPKAYLNLYRVNHQLRNLASNECTRRAYVNNWFSKHCNNEPDQAPELIAYIARYLRRHALQDRCLEKYTCFPLSHQPPIWQKYAIWATIKRPRRIMTFWRSREYNWYPWMKRYTEMLAERTIASDDNWTVDNVKLDLEDAVFAKILYDQHKRMENSRRGKGIRPEKARTPLGLYLLDWEERRRILICLCGRSEDHLDG</sequence>
<name>A0A3N4ILU5_ASCIM</name>
<proteinExistence type="predicted"/>
<evidence type="ECO:0000259" key="1">
    <source>
        <dbReference type="PROSITE" id="PS50181"/>
    </source>
</evidence>
<dbReference type="AlphaFoldDB" id="A0A3N4ILU5"/>
<evidence type="ECO:0000313" key="3">
    <source>
        <dbReference type="Proteomes" id="UP000275078"/>
    </source>
</evidence>
<dbReference type="Proteomes" id="UP000275078">
    <property type="component" value="Unassembled WGS sequence"/>
</dbReference>
<keyword evidence="3" id="KW-1185">Reference proteome</keyword>
<protein>
    <recommendedName>
        <fullName evidence="1">F-box domain-containing protein</fullName>
    </recommendedName>
</protein>
<dbReference type="PROSITE" id="PS50181">
    <property type="entry name" value="FBOX"/>
    <property type="match status" value="1"/>
</dbReference>
<organism evidence="2 3">
    <name type="scientific">Ascobolus immersus RN42</name>
    <dbReference type="NCBI Taxonomy" id="1160509"/>
    <lineage>
        <taxon>Eukaryota</taxon>
        <taxon>Fungi</taxon>
        <taxon>Dikarya</taxon>
        <taxon>Ascomycota</taxon>
        <taxon>Pezizomycotina</taxon>
        <taxon>Pezizomycetes</taxon>
        <taxon>Pezizales</taxon>
        <taxon>Ascobolaceae</taxon>
        <taxon>Ascobolus</taxon>
    </lineage>
</organism>
<reference evidence="2 3" key="1">
    <citation type="journal article" date="2018" name="Nat. Ecol. Evol.">
        <title>Pezizomycetes genomes reveal the molecular basis of ectomycorrhizal truffle lifestyle.</title>
        <authorList>
            <person name="Murat C."/>
            <person name="Payen T."/>
            <person name="Noel B."/>
            <person name="Kuo A."/>
            <person name="Morin E."/>
            <person name="Chen J."/>
            <person name="Kohler A."/>
            <person name="Krizsan K."/>
            <person name="Balestrini R."/>
            <person name="Da Silva C."/>
            <person name="Montanini B."/>
            <person name="Hainaut M."/>
            <person name="Levati E."/>
            <person name="Barry K.W."/>
            <person name="Belfiori B."/>
            <person name="Cichocki N."/>
            <person name="Clum A."/>
            <person name="Dockter R.B."/>
            <person name="Fauchery L."/>
            <person name="Guy J."/>
            <person name="Iotti M."/>
            <person name="Le Tacon F."/>
            <person name="Lindquist E.A."/>
            <person name="Lipzen A."/>
            <person name="Malagnac F."/>
            <person name="Mello A."/>
            <person name="Molinier V."/>
            <person name="Miyauchi S."/>
            <person name="Poulain J."/>
            <person name="Riccioni C."/>
            <person name="Rubini A."/>
            <person name="Sitrit Y."/>
            <person name="Splivallo R."/>
            <person name="Traeger S."/>
            <person name="Wang M."/>
            <person name="Zifcakova L."/>
            <person name="Wipf D."/>
            <person name="Zambonelli A."/>
            <person name="Paolocci F."/>
            <person name="Nowrousian M."/>
            <person name="Ottonello S."/>
            <person name="Baldrian P."/>
            <person name="Spatafora J.W."/>
            <person name="Henrissat B."/>
            <person name="Nagy L.G."/>
            <person name="Aury J.M."/>
            <person name="Wincker P."/>
            <person name="Grigoriev I.V."/>
            <person name="Bonfante P."/>
            <person name="Martin F.M."/>
        </authorList>
    </citation>
    <scope>NUCLEOTIDE SEQUENCE [LARGE SCALE GENOMIC DNA]</scope>
    <source>
        <strain evidence="2 3">RN42</strain>
    </source>
</reference>
<dbReference type="EMBL" id="ML119652">
    <property type="protein sequence ID" value="RPA85678.1"/>
    <property type="molecule type" value="Genomic_DNA"/>
</dbReference>
<gene>
    <name evidence="2" type="ORF">BJ508DRAFT_166345</name>
</gene>
<dbReference type="InterPro" id="IPR001810">
    <property type="entry name" value="F-box_dom"/>
</dbReference>